<dbReference type="InterPro" id="IPR054708">
    <property type="entry name" value="MTPAP-like_central"/>
</dbReference>
<dbReference type="GO" id="GO:0031499">
    <property type="term" value="C:TRAMP complex"/>
    <property type="evidence" value="ECO:0007669"/>
    <property type="project" value="TreeGrafter"/>
</dbReference>
<dbReference type="Pfam" id="PF03828">
    <property type="entry name" value="PAP_assoc"/>
    <property type="match status" value="1"/>
</dbReference>
<evidence type="ECO:0000256" key="5">
    <source>
        <dbReference type="ARBA" id="ARBA00022723"/>
    </source>
</evidence>
<dbReference type="FunFam" id="3.30.460.10:FF:000006">
    <property type="entry name" value="non-canonical poly(A) RNA polymerase PAPD5"/>
    <property type="match status" value="1"/>
</dbReference>
<dbReference type="SUPFAM" id="SSF81301">
    <property type="entry name" value="Nucleotidyltransferase"/>
    <property type="match status" value="1"/>
</dbReference>
<evidence type="ECO:0000313" key="10">
    <source>
        <dbReference type="EMBL" id="KAJ1688267.1"/>
    </source>
</evidence>
<keyword evidence="5" id="KW-0479">Metal-binding</keyword>
<dbReference type="OrthoDB" id="273917at2759"/>
<evidence type="ECO:0000259" key="9">
    <source>
        <dbReference type="Pfam" id="PF22600"/>
    </source>
</evidence>
<dbReference type="PANTHER" id="PTHR23092">
    <property type="entry name" value="POLY(A) RNA POLYMERASE"/>
    <property type="match status" value="1"/>
</dbReference>
<dbReference type="InterPro" id="IPR043519">
    <property type="entry name" value="NT_sf"/>
</dbReference>
<evidence type="ECO:0000256" key="4">
    <source>
        <dbReference type="ARBA" id="ARBA00022679"/>
    </source>
</evidence>
<dbReference type="Pfam" id="PF22600">
    <property type="entry name" value="MTPAP-like_central"/>
    <property type="match status" value="1"/>
</dbReference>
<dbReference type="GO" id="GO:0003729">
    <property type="term" value="F:mRNA binding"/>
    <property type="evidence" value="ECO:0007669"/>
    <property type="project" value="TreeGrafter"/>
</dbReference>
<evidence type="ECO:0000256" key="2">
    <source>
        <dbReference type="ARBA" id="ARBA00008593"/>
    </source>
</evidence>
<proteinExistence type="inferred from homology"/>
<gene>
    <name evidence="10" type="ORF">LUZ63_019657</name>
</gene>
<evidence type="ECO:0000256" key="1">
    <source>
        <dbReference type="ARBA" id="ARBA00001936"/>
    </source>
</evidence>
<feature type="domain" description="PAP-associated" evidence="8">
    <location>
        <begin position="316"/>
        <end position="374"/>
    </location>
</feature>
<evidence type="ECO:0000259" key="8">
    <source>
        <dbReference type="Pfam" id="PF03828"/>
    </source>
</evidence>
<keyword evidence="6" id="KW-0460">Magnesium</keyword>
<feature type="domain" description="Poly(A) RNA polymerase mitochondrial-like central palm" evidence="9">
    <location>
        <begin position="122"/>
        <end position="243"/>
    </location>
</feature>
<feature type="region of interest" description="Disordered" evidence="7">
    <location>
        <begin position="488"/>
        <end position="517"/>
    </location>
</feature>
<dbReference type="CDD" id="cd05402">
    <property type="entry name" value="NT_PAP_TUTase"/>
    <property type="match status" value="1"/>
</dbReference>
<dbReference type="InterPro" id="IPR002058">
    <property type="entry name" value="PAP_assoc"/>
</dbReference>
<comment type="similarity">
    <text evidence="2">Belongs to the DNA polymerase type-B-like family.</text>
</comment>
<evidence type="ECO:0000313" key="11">
    <source>
        <dbReference type="Proteomes" id="UP001151287"/>
    </source>
</evidence>
<dbReference type="EC" id="2.7.7.19" evidence="3"/>
<evidence type="ECO:0000256" key="7">
    <source>
        <dbReference type="SAM" id="MobiDB-lite"/>
    </source>
</evidence>
<dbReference type="AlphaFoldDB" id="A0A9Q0C6R4"/>
<reference evidence="10" key="1">
    <citation type="journal article" date="2022" name="Cell">
        <title>Repeat-based holocentromeres influence genome architecture and karyotype evolution.</title>
        <authorList>
            <person name="Hofstatter P.G."/>
            <person name="Thangavel G."/>
            <person name="Lux T."/>
            <person name="Neumann P."/>
            <person name="Vondrak T."/>
            <person name="Novak P."/>
            <person name="Zhang M."/>
            <person name="Costa L."/>
            <person name="Castellani M."/>
            <person name="Scott A."/>
            <person name="Toegelov H."/>
            <person name="Fuchs J."/>
            <person name="Mata-Sucre Y."/>
            <person name="Dias Y."/>
            <person name="Vanzela A.L.L."/>
            <person name="Huettel B."/>
            <person name="Almeida C.C.S."/>
            <person name="Simkova H."/>
            <person name="Souza G."/>
            <person name="Pedrosa-Harand A."/>
            <person name="Macas J."/>
            <person name="Mayer K.F.X."/>
            <person name="Houben A."/>
            <person name="Marques A."/>
        </authorList>
    </citation>
    <scope>NUCLEOTIDE SEQUENCE</scope>
    <source>
        <strain evidence="10">RhyBre1mFocal</strain>
    </source>
</reference>
<dbReference type="PANTHER" id="PTHR23092:SF15">
    <property type="entry name" value="INACTIVE NON-CANONICAL POLY(A) RNA POLYMERASE PROTEIN TRF4-2-RELATED"/>
    <property type="match status" value="1"/>
</dbReference>
<accession>A0A9Q0C6R4</accession>
<name>A0A9Q0C6R4_9POAL</name>
<dbReference type="GO" id="GO:1990817">
    <property type="term" value="F:poly(A) RNA polymerase activity"/>
    <property type="evidence" value="ECO:0007669"/>
    <property type="project" value="UniProtKB-EC"/>
</dbReference>
<dbReference type="InterPro" id="IPR045862">
    <property type="entry name" value="Trf4-like"/>
</dbReference>
<dbReference type="EMBL" id="JAMQYH010000005">
    <property type="protein sequence ID" value="KAJ1688267.1"/>
    <property type="molecule type" value="Genomic_DNA"/>
</dbReference>
<keyword evidence="4" id="KW-0808">Transferase</keyword>
<evidence type="ECO:0000256" key="3">
    <source>
        <dbReference type="ARBA" id="ARBA00012388"/>
    </source>
</evidence>
<dbReference type="GO" id="GO:0043634">
    <property type="term" value="P:polyadenylation-dependent ncRNA catabolic process"/>
    <property type="evidence" value="ECO:0007669"/>
    <property type="project" value="TreeGrafter"/>
</dbReference>
<dbReference type="Proteomes" id="UP001151287">
    <property type="component" value="Unassembled WGS sequence"/>
</dbReference>
<sequence>MEQQDQHSCITYSYDTLAPLSLSALSYDSLPSLTLTPPVPSLSDSPDLPVPYAVFRTQITDAAGQSMEVPSTDFFSLDVVAATPAPGTDDVAAANSVLDEPECSEKAWFTVGCRFKSPMLQLHKEILDFCDFVAPTPEEEESRTVAVQRVSDVAKHIWPDCKVEVFGSFRTGLYLPNSDIDIVILESQVKSPQIGLKALAKALTQQNIASKMQVIAKARVPIVKFVERKSKIAFDISFDLDGGPKAADFIKVAVRKLPPLRPLSLILKVFLQQRELNEVFSGGIGSYALLTMLIAYLQIHWRGQESQAHGQQKEQNLGILLVSFFDFYGRKLNNSDVGVSCNSSSNFYSKSDKGFLNNENQHLLSIQDPQAADNDIAKNSYNYYKVKMAFSLAFSILSDTTTIINLGPNRSILGTIIRPDNILLNRKGGRSGDAPLDSFLAGAGEPLDPAFDKHGDIIYNWQLMEDEPLPRDNLVTLDDSLLSSQKKKKKYHSKLKERYTENGGSGTASSSRERVKKRGILFRDEEEKYWRRKKSRDFDRSC</sequence>
<dbReference type="Gene3D" id="3.30.460.10">
    <property type="entry name" value="Beta Polymerase, domain 2"/>
    <property type="match status" value="1"/>
</dbReference>
<organism evidence="10 11">
    <name type="scientific">Rhynchospora breviuscula</name>
    <dbReference type="NCBI Taxonomy" id="2022672"/>
    <lineage>
        <taxon>Eukaryota</taxon>
        <taxon>Viridiplantae</taxon>
        <taxon>Streptophyta</taxon>
        <taxon>Embryophyta</taxon>
        <taxon>Tracheophyta</taxon>
        <taxon>Spermatophyta</taxon>
        <taxon>Magnoliopsida</taxon>
        <taxon>Liliopsida</taxon>
        <taxon>Poales</taxon>
        <taxon>Cyperaceae</taxon>
        <taxon>Cyperoideae</taxon>
        <taxon>Rhynchosporeae</taxon>
        <taxon>Rhynchospora</taxon>
    </lineage>
</organism>
<dbReference type="GO" id="GO:0005730">
    <property type="term" value="C:nucleolus"/>
    <property type="evidence" value="ECO:0007669"/>
    <property type="project" value="TreeGrafter"/>
</dbReference>
<evidence type="ECO:0000256" key="6">
    <source>
        <dbReference type="ARBA" id="ARBA00022842"/>
    </source>
</evidence>
<dbReference type="SUPFAM" id="SSF81631">
    <property type="entry name" value="PAP/OAS1 substrate-binding domain"/>
    <property type="match status" value="1"/>
</dbReference>
<protein>
    <recommendedName>
        <fullName evidence="3">polynucleotide adenylyltransferase</fullName>
        <ecNumber evidence="3">2.7.7.19</ecNumber>
    </recommendedName>
</protein>
<dbReference type="GO" id="GO:0031123">
    <property type="term" value="P:RNA 3'-end processing"/>
    <property type="evidence" value="ECO:0007669"/>
    <property type="project" value="TreeGrafter"/>
</dbReference>
<dbReference type="Gene3D" id="1.10.1410.10">
    <property type="match status" value="1"/>
</dbReference>
<dbReference type="GO" id="GO:0046872">
    <property type="term" value="F:metal ion binding"/>
    <property type="evidence" value="ECO:0007669"/>
    <property type="project" value="UniProtKB-KW"/>
</dbReference>
<comment type="cofactor">
    <cofactor evidence="1">
        <name>Mn(2+)</name>
        <dbReference type="ChEBI" id="CHEBI:29035"/>
    </cofactor>
</comment>
<comment type="caution">
    <text evidence="10">The sequence shown here is derived from an EMBL/GenBank/DDBJ whole genome shotgun (WGS) entry which is preliminary data.</text>
</comment>
<keyword evidence="11" id="KW-1185">Reference proteome</keyword>